<proteinExistence type="inferred from homology"/>
<dbReference type="Gene3D" id="3.40.50.720">
    <property type="entry name" value="NAD(P)-binding Rossmann-like Domain"/>
    <property type="match status" value="1"/>
</dbReference>
<gene>
    <name evidence="3" type="ORF">EV385_0404</name>
</gene>
<accession>A0A4V2G6G6</accession>
<dbReference type="PANTHER" id="PTHR42879:SF2">
    <property type="entry name" value="3-OXOACYL-[ACYL-CARRIER-PROTEIN] REDUCTASE FABG"/>
    <property type="match status" value="1"/>
</dbReference>
<evidence type="ECO:0000313" key="4">
    <source>
        <dbReference type="Proteomes" id="UP000292564"/>
    </source>
</evidence>
<dbReference type="EMBL" id="SHKY01000001">
    <property type="protein sequence ID" value="RZU48686.1"/>
    <property type="molecule type" value="Genomic_DNA"/>
</dbReference>
<dbReference type="PRINTS" id="PR00080">
    <property type="entry name" value="SDRFAMILY"/>
</dbReference>
<evidence type="ECO:0000313" key="3">
    <source>
        <dbReference type="EMBL" id="RZU48686.1"/>
    </source>
</evidence>
<dbReference type="OrthoDB" id="9804774at2"/>
<dbReference type="SUPFAM" id="SSF51735">
    <property type="entry name" value="NAD(P)-binding Rossmann-fold domains"/>
    <property type="match status" value="1"/>
</dbReference>
<evidence type="ECO:0000256" key="2">
    <source>
        <dbReference type="RuleBase" id="RU000363"/>
    </source>
</evidence>
<protein>
    <submittedName>
        <fullName evidence="3">Short-subunit dehydrogenase</fullName>
    </submittedName>
</protein>
<dbReference type="InterPro" id="IPR002347">
    <property type="entry name" value="SDR_fam"/>
</dbReference>
<name>A0A4V2G6G6_9ACTN</name>
<dbReference type="Pfam" id="PF00106">
    <property type="entry name" value="adh_short"/>
    <property type="match status" value="1"/>
</dbReference>
<comment type="similarity">
    <text evidence="1 2">Belongs to the short-chain dehydrogenases/reductases (SDR) family.</text>
</comment>
<dbReference type="CDD" id="cd05233">
    <property type="entry name" value="SDR_c"/>
    <property type="match status" value="1"/>
</dbReference>
<dbReference type="InterPro" id="IPR036291">
    <property type="entry name" value="NAD(P)-bd_dom_sf"/>
</dbReference>
<dbReference type="AlphaFoldDB" id="A0A4V2G6G6"/>
<organism evidence="3 4">
    <name type="scientific">Krasilnikovia cinnamomea</name>
    <dbReference type="NCBI Taxonomy" id="349313"/>
    <lineage>
        <taxon>Bacteria</taxon>
        <taxon>Bacillati</taxon>
        <taxon>Actinomycetota</taxon>
        <taxon>Actinomycetes</taxon>
        <taxon>Micromonosporales</taxon>
        <taxon>Micromonosporaceae</taxon>
        <taxon>Krasilnikovia</taxon>
    </lineage>
</organism>
<comment type="caution">
    <text evidence="3">The sequence shown here is derived from an EMBL/GenBank/DDBJ whole genome shotgun (WGS) entry which is preliminary data.</text>
</comment>
<reference evidence="3 4" key="1">
    <citation type="submission" date="2019-02" db="EMBL/GenBank/DDBJ databases">
        <title>Sequencing the genomes of 1000 actinobacteria strains.</title>
        <authorList>
            <person name="Klenk H.-P."/>
        </authorList>
    </citation>
    <scope>NUCLEOTIDE SEQUENCE [LARGE SCALE GENOMIC DNA]</scope>
    <source>
        <strain evidence="3 4">DSM 45162</strain>
    </source>
</reference>
<keyword evidence="4" id="KW-1185">Reference proteome</keyword>
<dbReference type="InterPro" id="IPR050259">
    <property type="entry name" value="SDR"/>
</dbReference>
<dbReference type="PRINTS" id="PR00081">
    <property type="entry name" value="GDHRDH"/>
</dbReference>
<evidence type="ECO:0000256" key="1">
    <source>
        <dbReference type="ARBA" id="ARBA00006484"/>
    </source>
</evidence>
<dbReference type="Proteomes" id="UP000292564">
    <property type="component" value="Unassembled WGS sequence"/>
</dbReference>
<sequence length="264" mass="27298">MSGRNVLITGGSSGIGRHAVGRFARGGDTVWFTYLHGAGRAKDLVAELAADGIEVIAFAFGQGDWDSHQRLLRELPGPVDVLVNNAAVGSATVVDYEPGAAHRRSAAMLQINSVGPLWLVQQLVPGMVARGYGKIINVASVGGGIASFPTFDPADGMSKAALVHLSRQLAVELAHTPVDVFAVCPGAVETPMLTASVLGRMDGAARAAFLAALPKQRLIEPDEVADVIAWLCTDSAAILHGAVLDASLGLGLAPGMFQPEPAAH</sequence>
<dbReference type="PANTHER" id="PTHR42879">
    <property type="entry name" value="3-OXOACYL-(ACYL-CARRIER-PROTEIN) REDUCTASE"/>
    <property type="match status" value="1"/>
</dbReference>
<dbReference type="RefSeq" id="WP_130507894.1">
    <property type="nucleotide sequence ID" value="NZ_SHKY01000001.1"/>
</dbReference>